<evidence type="ECO:0000259" key="1">
    <source>
        <dbReference type="SMART" id="SM00897"/>
    </source>
</evidence>
<comment type="caution">
    <text evidence="3">The sequence shown here is derived from an EMBL/GenBank/DDBJ whole genome shotgun (WGS) entry which is preliminary data.</text>
</comment>
<protein>
    <submittedName>
        <fullName evidence="3">FIST N domain protein</fullName>
    </submittedName>
</protein>
<dbReference type="PANTHER" id="PTHR40252:SF2">
    <property type="entry name" value="BLR0328 PROTEIN"/>
    <property type="match status" value="1"/>
</dbReference>
<dbReference type="SMART" id="SM01204">
    <property type="entry name" value="FIST_C"/>
    <property type="match status" value="1"/>
</dbReference>
<organism evidence="3 4">
    <name type="scientific">Legionella lansingensis</name>
    <dbReference type="NCBI Taxonomy" id="45067"/>
    <lineage>
        <taxon>Bacteria</taxon>
        <taxon>Pseudomonadati</taxon>
        <taxon>Pseudomonadota</taxon>
        <taxon>Gammaproteobacteria</taxon>
        <taxon>Legionellales</taxon>
        <taxon>Legionellaceae</taxon>
        <taxon>Legionella</taxon>
    </lineage>
</organism>
<dbReference type="Pfam" id="PF10442">
    <property type="entry name" value="FIST_C"/>
    <property type="match status" value="1"/>
</dbReference>
<dbReference type="EMBL" id="LNYI01000009">
    <property type="protein sequence ID" value="KTD24728.1"/>
    <property type="molecule type" value="Genomic_DNA"/>
</dbReference>
<accession>A0A0W0VXC5</accession>
<dbReference type="OrthoDB" id="9770435at2"/>
<reference evidence="3 4" key="1">
    <citation type="submission" date="2015-11" db="EMBL/GenBank/DDBJ databases">
        <title>Genomic analysis of 38 Legionella species identifies large and diverse effector repertoires.</title>
        <authorList>
            <person name="Burstein D."/>
            <person name="Amaro F."/>
            <person name="Zusman T."/>
            <person name="Lifshitz Z."/>
            <person name="Cohen O."/>
            <person name="Gilbert J.A."/>
            <person name="Pupko T."/>
            <person name="Shuman H.A."/>
            <person name="Segal G."/>
        </authorList>
    </citation>
    <scope>NUCLEOTIDE SEQUENCE [LARGE SCALE GENOMIC DNA]</scope>
    <source>
        <strain evidence="3 4">ATCC 49751</strain>
    </source>
</reference>
<evidence type="ECO:0000313" key="4">
    <source>
        <dbReference type="Proteomes" id="UP000054869"/>
    </source>
</evidence>
<dbReference type="InterPro" id="IPR019494">
    <property type="entry name" value="FIST_C"/>
</dbReference>
<gene>
    <name evidence="3" type="ORF">Llan_0422</name>
</gene>
<feature type="domain" description="FIST" evidence="1">
    <location>
        <begin position="25"/>
        <end position="219"/>
    </location>
</feature>
<evidence type="ECO:0000259" key="2">
    <source>
        <dbReference type="SMART" id="SM01204"/>
    </source>
</evidence>
<feature type="domain" description="FIST C-domain" evidence="2">
    <location>
        <begin position="220"/>
        <end position="367"/>
    </location>
</feature>
<keyword evidence="4" id="KW-1185">Reference proteome</keyword>
<dbReference type="Pfam" id="PF08495">
    <property type="entry name" value="FIST"/>
    <property type="match status" value="1"/>
</dbReference>
<dbReference type="RefSeq" id="WP_028373731.1">
    <property type="nucleotide sequence ID" value="NZ_CAAAJD010000024.1"/>
</dbReference>
<dbReference type="InterPro" id="IPR013702">
    <property type="entry name" value="FIST_domain_N"/>
</dbReference>
<dbReference type="PATRIC" id="fig|45067.4.peg.445"/>
<sequence length="387" mass="42539">MELQAFQYQEGNGWSVDTFPELDSKNTLVLIFAAPEFSKAQEPINQLKAFYKKSKMLGCSSAGEIFGSHIYDKSLSVAVIKFKHTDIKIVKAKVSKTEESFSAGKSITQQLQADDLKSIFVLSEGLNVNGSELVNGLNIPADGIMPLITGGLAGDSSHFNRTWTLFDGEILHNHIVAVGFYGDRIHIGHASKGGWDIFGPARRITRSEGNILYELDHQPALALYKEYLGERASELPAAGLLYPLSIQDMTSNERTPLVRTILGINEEKQALIFAGDMPTGYFAQLMRANFDRLITSASEAGELAGQRVLLESHQHSDGPLLAISISCVGRRLLLGERTEEEIESTLEALPQNSIQVGFYSYGELSPYGLGDCKLHNQTMTLTTYLES</sequence>
<proteinExistence type="predicted"/>
<name>A0A0W0VXC5_9GAMM</name>
<dbReference type="STRING" id="45067.Llan_0422"/>
<evidence type="ECO:0000313" key="3">
    <source>
        <dbReference type="EMBL" id="KTD24728.1"/>
    </source>
</evidence>
<dbReference type="Proteomes" id="UP000054869">
    <property type="component" value="Unassembled WGS sequence"/>
</dbReference>
<dbReference type="AlphaFoldDB" id="A0A0W0VXC5"/>
<dbReference type="PANTHER" id="PTHR40252">
    <property type="entry name" value="BLR0328 PROTEIN"/>
    <property type="match status" value="1"/>
</dbReference>
<dbReference type="eggNOG" id="COG3287">
    <property type="taxonomic scope" value="Bacteria"/>
</dbReference>
<dbReference type="SMART" id="SM00897">
    <property type="entry name" value="FIST"/>
    <property type="match status" value="1"/>
</dbReference>